<comment type="similarity">
    <text evidence="1 5">Belongs to the carotenoid oxygenase family.</text>
</comment>
<evidence type="ECO:0000256" key="1">
    <source>
        <dbReference type="ARBA" id="ARBA00006787"/>
    </source>
</evidence>
<evidence type="ECO:0000256" key="4">
    <source>
        <dbReference type="ARBA" id="ARBA00023004"/>
    </source>
</evidence>
<organism evidence="6 7">
    <name type="scientific">Gordonia phosphorivorans</name>
    <dbReference type="NCBI Taxonomy" id="1056982"/>
    <lineage>
        <taxon>Bacteria</taxon>
        <taxon>Bacillati</taxon>
        <taxon>Actinomycetota</taxon>
        <taxon>Actinomycetes</taxon>
        <taxon>Mycobacteriales</taxon>
        <taxon>Gordoniaceae</taxon>
        <taxon>Gordonia</taxon>
    </lineage>
</organism>
<comment type="caution">
    <text evidence="6">The sequence shown here is derived from an EMBL/GenBank/DDBJ whole genome shotgun (WGS) entry which is preliminary data.</text>
</comment>
<dbReference type="PANTHER" id="PTHR10543:SF89">
    <property type="entry name" value="CAROTENOID 9,10(9',10')-CLEAVAGE DIOXYGENASE 1"/>
    <property type="match status" value="1"/>
</dbReference>
<evidence type="ECO:0000256" key="5">
    <source>
        <dbReference type="RuleBase" id="RU364048"/>
    </source>
</evidence>
<keyword evidence="4 5" id="KW-0408">Iron</keyword>
<evidence type="ECO:0000256" key="2">
    <source>
        <dbReference type="ARBA" id="ARBA00022723"/>
    </source>
</evidence>
<dbReference type="Proteomes" id="UP001589783">
    <property type="component" value="Unassembled WGS sequence"/>
</dbReference>
<evidence type="ECO:0000256" key="3">
    <source>
        <dbReference type="ARBA" id="ARBA00023002"/>
    </source>
</evidence>
<proteinExistence type="inferred from homology"/>
<name>A0ABV6H8X5_9ACTN</name>
<keyword evidence="7" id="KW-1185">Reference proteome</keyword>
<dbReference type="InterPro" id="IPR004294">
    <property type="entry name" value="Carotenoid_Oase"/>
</dbReference>
<keyword evidence="5" id="KW-0223">Dioxygenase</keyword>
<protein>
    <recommendedName>
        <fullName evidence="5">Dioxygenase</fullName>
        <ecNumber evidence="5">1.13.11.-</ecNumber>
    </recommendedName>
</protein>
<dbReference type="EMBL" id="JBHLWV010000020">
    <property type="protein sequence ID" value="MFC0315206.1"/>
    <property type="molecule type" value="Genomic_DNA"/>
</dbReference>
<keyword evidence="2 5" id="KW-0479">Metal-binding</keyword>
<gene>
    <name evidence="6" type="ORF">ACFFJD_10125</name>
</gene>
<evidence type="ECO:0000313" key="7">
    <source>
        <dbReference type="Proteomes" id="UP001589783"/>
    </source>
</evidence>
<dbReference type="RefSeq" id="WP_382363701.1">
    <property type="nucleotide sequence ID" value="NZ_JBHLWV010000020.1"/>
</dbReference>
<sequence>MTDAVADQASPWAALTTEHDYRVREISGRVPERLRGVLYRIGPGRLEVGGHRLGHIFDGDGMVSRFAIDDDGIGFRNRYVRTHHYTKASKEWIGRGVGTQRPGGMVANMFRIPANVSNTNVVAHAGGLFSLWEAGRPYRLDPETLETIGREDFDGALKLIGAFSAHPKIDARTGDLFNFGIEMFPRPMIRCYRRDLTGALHRLGTFPLARPSFCHDFALTEHHLVFLVDPIVVGRPLRALLGLDSIDGCMEFKPELGTRIALVPRDGGKVRVIETDAFFHFHANNAYEEPDGEVVVEIVRHRPVGGWAGWNRSLRERDGLDGSAFGGQLERVRISVNGRVCSEPLLEGVGCEFPQIDHRFEAARHPATYVAAASVTAGAPDTIVALDHASGSIDGHRVDDGHSVCEPLFAADPDRAESGGGWLLSVEHLGAQARSRLVILDSERLSEGPVATAELEHHLPMGFHGTYVPA</sequence>
<keyword evidence="3 5" id="KW-0560">Oxidoreductase</keyword>
<evidence type="ECO:0000313" key="6">
    <source>
        <dbReference type="EMBL" id="MFC0315206.1"/>
    </source>
</evidence>
<dbReference type="Pfam" id="PF03055">
    <property type="entry name" value="RPE65"/>
    <property type="match status" value="1"/>
</dbReference>
<comment type="cofactor">
    <cofactor evidence="5">
        <name>Fe(2+)</name>
        <dbReference type="ChEBI" id="CHEBI:29033"/>
    </cofactor>
    <text evidence="5">Binds 1 Fe(2+) ion per subunit.</text>
</comment>
<accession>A0ABV6H8X5</accession>
<dbReference type="PANTHER" id="PTHR10543">
    <property type="entry name" value="BETA-CAROTENE DIOXYGENASE"/>
    <property type="match status" value="1"/>
</dbReference>
<reference evidence="6 7" key="1">
    <citation type="submission" date="2024-09" db="EMBL/GenBank/DDBJ databases">
        <authorList>
            <person name="Sun Q."/>
            <person name="Mori K."/>
        </authorList>
    </citation>
    <scope>NUCLEOTIDE SEQUENCE [LARGE SCALE GENOMIC DNA]</scope>
    <source>
        <strain evidence="6 7">CCM 7957</strain>
    </source>
</reference>
<dbReference type="EC" id="1.13.11.-" evidence="5"/>